<dbReference type="SUPFAM" id="SSF48179">
    <property type="entry name" value="6-phosphogluconate dehydrogenase C-terminal domain-like"/>
    <property type="match status" value="1"/>
</dbReference>
<evidence type="ECO:0000256" key="1">
    <source>
        <dbReference type="ARBA" id="ARBA00005086"/>
    </source>
</evidence>
<comment type="caution">
    <text evidence="6">The sequence shown here is derived from an EMBL/GenBank/DDBJ whole genome shotgun (WGS) entry which is preliminary data.</text>
</comment>
<dbReference type="EMBL" id="JBEYRS010000007">
    <property type="protein sequence ID" value="MEW2363942.1"/>
    <property type="molecule type" value="Genomic_DNA"/>
</dbReference>
<dbReference type="Gene3D" id="1.10.1040.10">
    <property type="entry name" value="N-(1-d-carboxylethyl)-l-norvaline Dehydrogenase, domain 2"/>
    <property type="match status" value="1"/>
</dbReference>
<dbReference type="Pfam" id="PF02737">
    <property type="entry name" value="3HCDH_N"/>
    <property type="match status" value="1"/>
</dbReference>
<evidence type="ECO:0000259" key="4">
    <source>
        <dbReference type="Pfam" id="PF00725"/>
    </source>
</evidence>
<name>A0ABV3LWW8_9ACTN</name>
<keyword evidence="7" id="KW-1185">Reference proteome</keyword>
<dbReference type="InterPro" id="IPR013328">
    <property type="entry name" value="6PGD_dom2"/>
</dbReference>
<comment type="pathway">
    <text evidence="1">Lipid metabolism; butanoate metabolism.</text>
</comment>
<dbReference type="PIRSF" id="PIRSF000105">
    <property type="entry name" value="HCDH"/>
    <property type="match status" value="1"/>
</dbReference>
<feature type="domain" description="3-hydroxyacyl-CoA dehydrogenase NAD binding" evidence="5">
    <location>
        <begin position="10"/>
        <end position="183"/>
    </location>
</feature>
<dbReference type="InterPro" id="IPR022694">
    <property type="entry name" value="3-OHacyl-CoA_DH"/>
</dbReference>
<dbReference type="InterPro" id="IPR006108">
    <property type="entry name" value="3HC_DH_C"/>
</dbReference>
<dbReference type="PANTHER" id="PTHR48075:SF5">
    <property type="entry name" value="3-HYDROXYBUTYRYL-COA DEHYDROGENASE"/>
    <property type="match status" value="1"/>
</dbReference>
<evidence type="ECO:0000256" key="3">
    <source>
        <dbReference type="ARBA" id="ARBA00023002"/>
    </source>
</evidence>
<organism evidence="6 7">
    <name type="scientific">Streptomyces huasconensis</name>
    <dbReference type="NCBI Taxonomy" id="1854574"/>
    <lineage>
        <taxon>Bacteria</taxon>
        <taxon>Bacillati</taxon>
        <taxon>Actinomycetota</taxon>
        <taxon>Actinomycetes</taxon>
        <taxon>Kitasatosporales</taxon>
        <taxon>Streptomycetaceae</taxon>
        <taxon>Streptomyces</taxon>
    </lineage>
</organism>
<evidence type="ECO:0000313" key="7">
    <source>
        <dbReference type="Proteomes" id="UP001553843"/>
    </source>
</evidence>
<reference evidence="6 7" key="1">
    <citation type="submission" date="2024-06" db="EMBL/GenBank/DDBJ databases">
        <title>The Natural Products Discovery Center: Release of the First 8490 Sequenced Strains for Exploring Actinobacteria Biosynthetic Diversity.</title>
        <authorList>
            <person name="Kalkreuter E."/>
            <person name="Kautsar S.A."/>
            <person name="Yang D."/>
            <person name="Bader C.D."/>
            <person name="Teijaro C.N."/>
            <person name="Fluegel L."/>
            <person name="Davis C.M."/>
            <person name="Simpson J.R."/>
            <person name="Lauterbach L."/>
            <person name="Steele A.D."/>
            <person name="Gui C."/>
            <person name="Meng S."/>
            <person name="Li G."/>
            <person name="Viehrig K."/>
            <person name="Ye F."/>
            <person name="Su P."/>
            <person name="Kiefer A.F."/>
            <person name="Nichols A."/>
            <person name="Cepeda A.J."/>
            <person name="Yan W."/>
            <person name="Fan B."/>
            <person name="Jiang Y."/>
            <person name="Adhikari A."/>
            <person name="Zheng C.-J."/>
            <person name="Schuster L."/>
            <person name="Cowan T.M."/>
            <person name="Smanski M.J."/>
            <person name="Chevrette M.G."/>
            <person name="De Carvalho L.P.S."/>
            <person name="Shen B."/>
        </authorList>
    </citation>
    <scope>NUCLEOTIDE SEQUENCE [LARGE SCALE GENOMIC DNA]</scope>
    <source>
        <strain evidence="6 7">NPDC047833</strain>
    </source>
</reference>
<feature type="domain" description="3-hydroxyacyl-CoA dehydrogenase C-terminal" evidence="4">
    <location>
        <begin position="186"/>
        <end position="282"/>
    </location>
</feature>
<dbReference type="PANTHER" id="PTHR48075">
    <property type="entry name" value="3-HYDROXYACYL-COA DEHYDROGENASE FAMILY PROTEIN"/>
    <property type="match status" value="1"/>
</dbReference>
<evidence type="ECO:0000313" key="6">
    <source>
        <dbReference type="EMBL" id="MEW2363942.1"/>
    </source>
</evidence>
<dbReference type="Pfam" id="PF00725">
    <property type="entry name" value="3HCDH"/>
    <property type="match status" value="1"/>
</dbReference>
<proteinExistence type="inferred from homology"/>
<accession>A0ABV3LWW8</accession>
<evidence type="ECO:0000259" key="5">
    <source>
        <dbReference type="Pfam" id="PF02737"/>
    </source>
</evidence>
<evidence type="ECO:0000256" key="2">
    <source>
        <dbReference type="ARBA" id="ARBA00009463"/>
    </source>
</evidence>
<protein>
    <submittedName>
        <fullName evidence="6">3-hydroxyacyl-CoA dehydrogenase family protein</fullName>
    </submittedName>
</protein>
<dbReference type="SUPFAM" id="SSF51735">
    <property type="entry name" value="NAD(P)-binding Rossmann-fold domains"/>
    <property type="match status" value="1"/>
</dbReference>
<dbReference type="Proteomes" id="UP001553843">
    <property type="component" value="Unassembled WGS sequence"/>
</dbReference>
<dbReference type="Gene3D" id="3.40.50.720">
    <property type="entry name" value="NAD(P)-binding Rossmann-like Domain"/>
    <property type="match status" value="1"/>
</dbReference>
<dbReference type="InterPro" id="IPR006176">
    <property type="entry name" value="3-OHacyl-CoA_DH_NAD-bd"/>
</dbReference>
<dbReference type="InterPro" id="IPR008927">
    <property type="entry name" value="6-PGluconate_DH-like_C_sf"/>
</dbReference>
<keyword evidence="3" id="KW-0560">Oxidoreductase</keyword>
<dbReference type="InterPro" id="IPR036291">
    <property type="entry name" value="NAD(P)-bd_dom_sf"/>
</dbReference>
<gene>
    <name evidence="6" type="ORF">AB0887_18600</name>
</gene>
<comment type="similarity">
    <text evidence="2">Belongs to the 3-hydroxyacyl-CoA dehydrogenase family.</text>
</comment>
<sequence length="287" mass="30480">MTEEDPTPRLAVLGAGVMGVSITTLALEHGVRVVLVETDPAKRADAPARIERELRTAQLMGVRSGKPSAELVTGASVADCADADVVIEAITEDAGLKIAALTEVSHTVDEDTALVTNTSSIPVDELAAKLPRPEALLGVHFMNPSYLIRTVEVIRGSRTSSRAADSVGRLLTALGRRGVFVGDGPGFVTSRVLHRMINDAARVVQEGRASAEDVDTLMQDCLGHRTGPLRTADLIGIDNLVDSLRVLHERTGDEGCRPCELLLRKVAAGEHGRKSGKGFYTYTGVLS</sequence>